<reference evidence="2 3" key="1">
    <citation type="submission" date="2024-09" db="EMBL/GenBank/DDBJ databases">
        <authorList>
            <person name="Sun Q."/>
            <person name="Mori K."/>
        </authorList>
    </citation>
    <scope>NUCLEOTIDE SEQUENCE [LARGE SCALE GENOMIC DNA]</scope>
    <source>
        <strain evidence="2 3">KCTC 23076</strain>
    </source>
</reference>
<dbReference type="Proteomes" id="UP001589896">
    <property type="component" value="Unassembled WGS sequence"/>
</dbReference>
<proteinExistence type="predicted"/>
<sequence length="207" mass="23965">MSATARPAAPTPLPDSRSARRPSEDFHLQLQPDALTAFDVLLHELNPRAVRADAERISNLARWLSTLRVAEAHTLLDRRLDRAGELGAMLVDSDWEPGDGVRQRATKLLDYVDRDDDLIDDRIPVLGLLDDALLVDLAWPAFASEVDDYLDFCAYRREHQLIGVDARHRSDWLRDRHAEIELWRRQVERAREHYARCWIPDSLFRIR</sequence>
<dbReference type="EMBL" id="JBHLTG010000003">
    <property type="protein sequence ID" value="MFC0679008.1"/>
    <property type="molecule type" value="Genomic_DNA"/>
</dbReference>
<evidence type="ECO:0000313" key="2">
    <source>
        <dbReference type="EMBL" id="MFC0679008.1"/>
    </source>
</evidence>
<evidence type="ECO:0008006" key="4">
    <source>
        <dbReference type="Google" id="ProtNLM"/>
    </source>
</evidence>
<evidence type="ECO:0000313" key="3">
    <source>
        <dbReference type="Proteomes" id="UP001589896"/>
    </source>
</evidence>
<accession>A0ABV6RPV2</accession>
<feature type="region of interest" description="Disordered" evidence="1">
    <location>
        <begin position="1"/>
        <end position="25"/>
    </location>
</feature>
<protein>
    <recommendedName>
        <fullName evidence="4">DUF1232 domain-containing protein</fullName>
    </recommendedName>
</protein>
<name>A0ABV6RPV2_9GAMM</name>
<evidence type="ECO:0000256" key="1">
    <source>
        <dbReference type="SAM" id="MobiDB-lite"/>
    </source>
</evidence>
<dbReference type="RefSeq" id="WP_386669343.1">
    <property type="nucleotide sequence ID" value="NZ_JBHLTG010000003.1"/>
</dbReference>
<keyword evidence="3" id="KW-1185">Reference proteome</keyword>
<comment type="caution">
    <text evidence="2">The sequence shown here is derived from an EMBL/GenBank/DDBJ whole genome shotgun (WGS) entry which is preliminary data.</text>
</comment>
<gene>
    <name evidence="2" type="ORF">ACFFGH_14275</name>
</gene>
<organism evidence="2 3">
    <name type="scientific">Lysobacter korlensis</name>
    <dbReference type="NCBI Taxonomy" id="553636"/>
    <lineage>
        <taxon>Bacteria</taxon>
        <taxon>Pseudomonadati</taxon>
        <taxon>Pseudomonadota</taxon>
        <taxon>Gammaproteobacteria</taxon>
        <taxon>Lysobacterales</taxon>
        <taxon>Lysobacteraceae</taxon>
        <taxon>Lysobacter</taxon>
    </lineage>
</organism>